<reference evidence="1" key="1">
    <citation type="submission" date="2020-08" db="EMBL/GenBank/DDBJ databases">
        <title>Multicomponent nature underlies the extraordinary mechanical properties of spider dragline silk.</title>
        <authorList>
            <person name="Kono N."/>
            <person name="Nakamura H."/>
            <person name="Mori M."/>
            <person name="Yoshida Y."/>
            <person name="Ohtoshi R."/>
            <person name="Malay A.D."/>
            <person name="Moran D.A.P."/>
            <person name="Tomita M."/>
            <person name="Numata K."/>
            <person name="Arakawa K."/>
        </authorList>
    </citation>
    <scope>NUCLEOTIDE SEQUENCE</scope>
</reference>
<dbReference type="OrthoDB" id="10470489at2759"/>
<protein>
    <submittedName>
        <fullName evidence="1">Uncharacterized protein</fullName>
    </submittedName>
</protein>
<dbReference type="AlphaFoldDB" id="A0A8X6WYH2"/>
<comment type="caution">
    <text evidence="1">The sequence shown here is derived from an EMBL/GenBank/DDBJ whole genome shotgun (WGS) entry which is preliminary data.</text>
</comment>
<organism evidence="1 2">
    <name type="scientific">Trichonephila inaurata madagascariensis</name>
    <dbReference type="NCBI Taxonomy" id="2747483"/>
    <lineage>
        <taxon>Eukaryota</taxon>
        <taxon>Metazoa</taxon>
        <taxon>Ecdysozoa</taxon>
        <taxon>Arthropoda</taxon>
        <taxon>Chelicerata</taxon>
        <taxon>Arachnida</taxon>
        <taxon>Araneae</taxon>
        <taxon>Araneomorphae</taxon>
        <taxon>Entelegynae</taxon>
        <taxon>Araneoidea</taxon>
        <taxon>Nephilidae</taxon>
        <taxon>Trichonephila</taxon>
        <taxon>Trichonephila inaurata</taxon>
    </lineage>
</organism>
<gene>
    <name evidence="1" type="ORF">TNIN_499381</name>
</gene>
<keyword evidence="2" id="KW-1185">Reference proteome</keyword>
<accession>A0A8X6WYH2</accession>
<evidence type="ECO:0000313" key="1">
    <source>
        <dbReference type="EMBL" id="GFY42176.1"/>
    </source>
</evidence>
<sequence>MSENNTFLDVHLLEMDRIITEAEKRINLFRSTEEVHLSLNNLFEEYRIQCSFQDTKYKLATWEQFKDLVKEKEDLDTLMRTAQLCLADVWTQANSIKNFSSIPLVNHTEIASIFEPIYLRSVEGDILRLAEMTKAIMLKCALLLKSFVNIGEEWGQPIDIKKYDILTSFLFCCFNSLNFADY</sequence>
<dbReference type="EMBL" id="BMAV01002935">
    <property type="protein sequence ID" value="GFY42176.1"/>
    <property type="molecule type" value="Genomic_DNA"/>
</dbReference>
<dbReference type="Proteomes" id="UP000886998">
    <property type="component" value="Unassembled WGS sequence"/>
</dbReference>
<name>A0A8X6WYH2_9ARAC</name>
<evidence type="ECO:0000313" key="2">
    <source>
        <dbReference type="Proteomes" id="UP000886998"/>
    </source>
</evidence>
<proteinExistence type="predicted"/>